<comment type="subcellular location">
    <subcellularLocation>
        <location evidence="2">Chromosome</location>
    </subcellularLocation>
    <subcellularLocation>
        <location evidence="1">Nucleus</location>
    </subcellularLocation>
</comment>
<dbReference type="InParanoid" id="R4GAB9"/>
<evidence type="ECO:0000313" key="9">
    <source>
        <dbReference type="Ensembl" id="ENSACAP00000022213.2"/>
    </source>
</evidence>
<dbReference type="Pfam" id="PF18584">
    <property type="entry name" value="SYCP2_SLD"/>
    <property type="match status" value="1"/>
</dbReference>
<evidence type="ECO:0000256" key="4">
    <source>
        <dbReference type="ARBA" id="ARBA00022454"/>
    </source>
</evidence>
<reference evidence="9" key="1">
    <citation type="submission" date="2009-12" db="EMBL/GenBank/DDBJ databases">
        <title>The Genome Sequence of Anolis carolinensis (Green Anole Lizard).</title>
        <authorList>
            <consortium name="The Genome Sequencing Platform"/>
            <person name="Di Palma F."/>
            <person name="Alfoldi J."/>
            <person name="Heiman D."/>
            <person name="Young S."/>
            <person name="Grabherr M."/>
            <person name="Johnson J."/>
            <person name="Lander E.S."/>
            <person name="Lindblad-Toh K."/>
        </authorList>
    </citation>
    <scope>NUCLEOTIDE SEQUENCE [LARGE SCALE GENOMIC DNA]</scope>
    <source>
        <strain evidence="9">JBL SC #1</strain>
    </source>
</reference>
<evidence type="ECO:0000313" key="10">
    <source>
        <dbReference type="Proteomes" id="UP000001646"/>
    </source>
</evidence>
<dbReference type="PANTHER" id="PTHR15607">
    <property type="entry name" value="SYNAPTONEMAL COMPLEX PROTEIN-RELATED"/>
    <property type="match status" value="1"/>
</dbReference>
<evidence type="ECO:0000256" key="6">
    <source>
        <dbReference type="SAM" id="MobiDB-lite"/>
    </source>
</evidence>
<feature type="domain" description="Synaptonemal complex protein 2 Spt16M-like" evidence="8">
    <location>
        <begin position="167"/>
        <end position="277"/>
    </location>
</feature>
<feature type="region of interest" description="Disordered" evidence="6">
    <location>
        <begin position="532"/>
        <end position="565"/>
    </location>
</feature>
<feature type="region of interest" description="Disordered" evidence="6">
    <location>
        <begin position="454"/>
        <end position="474"/>
    </location>
</feature>
<dbReference type="AlphaFoldDB" id="R4GAB9"/>
<evidence type="ECO:0000256" key="5">
    <source>
        <dbReference type="ARBA" id="ARBA00023242"/>
    </source>
</evidence>
<accession>R4GAB9</accession>
<feature type="domain" description="Synaptonemal complex protein 2 armadillo-repeat-like" evidence="7">
    <location>
        <begin position="39"/>
        <end position="152"/>
    </location>
</feature>
<protein>
    <recommendedName>
        <fullName evidence="11">Synaptonemal complex protein 2-like</fullName>
    </recommendedName>
</protein>
<evidence type="ECO:0000256" key="1">
    <source>
        <dbReference type="ARBA" id="ARBA00004123"/>
    </source>
</evidence>
<dbReference type="PANTHER" id="PTHR15607:SF14">
    <property type="entry name" value="SYNAPTONEMAL COMPLEX PROTEIN 2-LIKE"/>
    <property type="match status" value="1"/>
</dbReference>
<keyword evidence="5" id="KW-0539">Nucleus</keyword>
<dbReference type="InterPro" id="IPR041322">
    <property type="entry name" value="SYCP2_ARLD"/>
</dbReference>
<evidence type="ECO:0000256" key="3">
    <source>
        <dbReference type="ARBA" id="ARBA00007960"/>
    </source>
</evidence>
<comment type="similarity">
    <text evidence="3">Belongs to the SYCP2 family.</text>
</comment>
<dbReference type="eggNOG" id="ENOG502QSX7">
    <property type="taxonomic scope" value="Eukaryota"/>
</dbReference>
<feature type="region of interest" description="Disordered" evidence="6">
    <location>
        <begin position="330"/>
        <end position="410"/>
    </location>
</feature>
<evidence type="ECO:0000259" key="8">
    <source>
        <dbReference type="Pfam" id="PF18584"/>
    </source>
</evidence>
<name>R4GAB9_ANOCA</name>
<keyword evidence="4" id="KW-0158">Chromosome</keyword>
<dbReference type="GO" id="GO:0000779">
    <property type="term" value="C:condensed chromosome, centromeric region"/>
    <property type="evidence" value="ECO:0000318"/>
    <property type="project" value="GO_Central"/>
</dbReference>
<feature type="compositionally biased region" description="Polar residues" evidence="6">
    <location>
        <begin position="330"/>
        <end position="340"/>
    </location>
</feature>
<dbReference type="Bgee" id="ENSACAG00000028834">
    <property type="expression patterns" value="Expressed in dewlap and 1 other cell type or tissue"/>
</dbReference>
<evidence type="ECO:0000256" key="2">
    <source>
        <dbReference type="ARBA" id="ARBA00004286"/>
    </source>
</evidence>
<evidence type="ECO:0000259" key="7">
    <source>
        <dbReference type="Pfam" id="PF18581"/>
    </source>
</evidence>
<feature type="compositionally biased region" description="Polar residues" evidence="6">
    <location>
        <begin position="295"/>
        <end position="307"/>
    </location>
</feature>
<dbReference type="Pfam" id="PF18581">
    <property type="entry name" value="SYCP2_ARLD"/>
    <property type="match status" value="1"/>
</dbReference>
<dbReference type="HOGENOM" id="CLU_399515_0_0_1"/>
<keyword evidence="10" id="KW-1185">Reference proteome</keyword>
<dbReference type="GO" id="GO:0000800">
    <property type="term" value="C:lateral element"/>
    <property type="evidence" value="ECO:0000318"/>
    <property type="project" value="GO_Central"/>
</dbReference>
<reference evidence="9" key="2">
    <citation type="submission" date="2025-08" db="UniProtKB">
        <authorList>
            <consortium name="Ensembl"/>
        </authorList>
    </citation>
    <scope>IDENTIFICATION</scope>
</reference>
<dbReference type="InterPro" id="IPR024835">
    <property type="entry name" value="SYCP2-like"/>
</dbReference>
<reference evidence="9" key="3">
    <citation type="submission" date="2025-09" db="UniProtKB">
        <authorList>
            <consortium name="Ensembl"/>
        </authorList>
    </citation>
    <scope>IDENTIFICATION</scope>
</reference>
<organism evidence="9 10">
    <name type="scientific">Anolis carolinensis</name>
    <name type="common">Green anole</name>
    <name type="synonym">American chameleon</name>
    <dbReference type="NCBI Taxonomy" id="28377"/>
    <lineage>
        <taxon>Eukaryota</taxon>
        <taxon>Metazoa</taxon>
        <taxon>Chordata</taxon>
        <taxon>Craniata</taxon>
        <taxon>Vertebrata</taxon>
        <taxon>Euteleostomi</taxon>
        <taxon>Lepidosauria</taxon>
        <taxon>Squamata</taxon>
        <taxon>Bifurcata</taxon>
        <taxon>Unidentata</taxon>
        <taxon>Episquamata</taxon>
        <taxon>Toxicofera</taxon>
        <taxon>Iguania</taxon>
        <taxon>Dactyloidae</taxon>
        <taxon>Anolis</taxon>
    </lineage>
</organism>
<dbReference type="Ensembl" id="ENSACAT00000029630.2">
    <property type="protein sequence ID" value="ENSACAP00000022213.2"/>
    <property type="gene ID" value="ENSACAG00000028834.2"/>
</dbReference>
<feature type="compositionally biased region" description="Basic and acidic residues" evidence="6">
    <location>
        <begin position="285"/>
        <end position="294"/>
    </location>
</feature>
<feature type="region of interest" description="Disordered" evidence="6">
    <location>
        <begin position="285"/>
        <end position="307"/>
    </location>
</feature>
<dbReference type="Proteomes" id="UP000001646">
    <property type="component" value="Unplaced"/>
</dbReference>
<dbReference type="STRING" id="28377.ENSACAP00000022213"/>
<sequence>MYYFLVLLLLLLLHVLFYSIIIKRIHKHIYIEEDENNDLIRELDKNECPNLSLLKCIQQYCRSDPQGVDLLLQKGLISKIKSLSSTEQKNNAFLKILIENFFDTVVVRRKQLLDSFLPCLGLLATESNVSSTVRQEAIKTLNTLLVTITNEERKAISVSKEIHLLMVCSIPCKAAHADMNQLNKPPDDKLEEFWIDFNYGSESISFNFEGPENSLWESVKLAKEDINSFSLQEEGGEKVLKLLMKSPTTINKREVTKINIHFDSQFDILTPLSKVMRTDETKVTMDKDGNHESGDQPQENPTASNNLERTENLVCTVCLSNILTSQQIHQSPIIKTSPPTGSMAAEESQQGAEEHARQASNNPDAAPLTSPNDTLKAPSLNTSALKASPVEQRDKTGKPSIEGEPIIQTEEVVPLEDDKLEKTNRASGKQITEAKDDAYEFETSSDPATQEMVKNQNLFNSGKRRMEISKSGKRLSSNYKKHLFSENNQETSSNSASEKSWILGSLKNSTPKMVYYTRKKPRVKHALKVLPLSSPDSESVHQEKRVGNSAQHREKGKKTMNSSTNIHNLSPVQLIGVSSVSPPLTRQSGLEMMDVTLPLSHHSSFSHSDDGASKIYEAAAGSQLPTDTFSKPKRKLPDLPLDLKKKRSKFTEWTLSSKQSTSIHFQPRKLFNSIEVEEETSQGD</sequence>
<dbReference type="InterPro" id="IPR040560">
    <property type="entry name" value="SYCP2_SLD"/>
</dbReference>
<proteinExistence type="inferred from homology"/>
<evidence type="ECO:0008006" key="11">
    <source>
        <dbReference type="Google" id="ProtNLM"/>
    </source>
</evidence>
<feature type="compositionally biased region" description="Polar residues" evidence="6">
    <location>
        <begin position="358"/>
        <end position="385"/>
    </location>
</feature>
<dbReference type="GeneTree" id="ENSGT00530000063859"/>